<dbReference type="Gene3D" id="1.10.238.10">
    <property type="entry name" value="EF-hand"/>
    <property type="match status" value="1"/>
</dbReference>
<dbReference type="EMBL" id="KV613115">
    <property type="protein sequence ID" value="OPL20288.1"/>
    <property type="molecule type" value="Genomic_DNA"/>
</dbReference>
<evidence type="ECO:0000256" key="3">
    <source>
        <dbReference type="ARBA" id="ARBA00022723"/>
    </source>
</evidence>
<keyword evidence="5" id="KW-0106">Calcium</keyword>
<feature type="non-terminal residue" evidence="7">
    <location>
        <position position="1"/>
    </location>
</feature>
<keyword evidence="2" id="KW-0519">Myristate</keyword>
<dbReference type="SUPFAM" id="SSF47473">
    <property type="entry name" value="EF-hand"/>
    <property type="match status" value="1"/>
</dbReference>
<keyword evidence="6" id="KW-0449">Lipoprotein</keyword>
<dbReference type="PANTHER" id="PTHR23055">
    <property type="entry name" value="CALCIUM BINDING PROTEINS"/>
    <property type="match status" value="1"/>
</dbReference>
<dbReference type="CDD" id="cd00051">
    <property type="entry name" value="EFh"/>
    <property type="match status" value="2"/>
</dbReference>
<evidence type="ECO:0000256" key="5">
    <source>
        <dbReference type="ARBA" id="ARBA00022837"/>
    </source>
</evidence>
<dbReference type="PROSITE" id="PS00018">
    <property type="entry name" value="EF_HAND_1"/>
    <property type="match status" value="2"/>
</dbReference>
<accession>A0A3R5TKY1</accession>
<evidence type="ECO:0000256" key="6">
    <source>
        <dbReference type="ARBA" id="ARBA00023288"/>
    </source>
</evidence>
<dbReference type="PRINTS" id="PR00450">
    <property type="entry name" value="RECOVERIN"/>
</dbReference>
<dbReference type="InterPro" id="IPR028846">
    <property type="entry name" value="Recoverin"/>
</dbReference>
<dbReference type="InterPro" id="IPR011992">
    <property type="entry name" value="EF-hand-dom_pair"/>
</dbReference>
<evidence type="ECO:0000256" key="2">
    <source>
        <dbReference type="ARBA" id="ARBA00022707"/>
    </source>
</evidence>
<proteinExistence type="inferred from homology"/>
<protein>
    <submittedName>
        <fullName evidence="7">Uncharacterized protein</fullName>
    </submittedName>
</protein>
<gene>
    <name evidence="7" type="ORF">AM593_06337</name>
</gene>
<evidence type="ECO:0000313" key="8">
    <source>
        <dbReference type="Proteomes" id="UP000266721"/>
    </source>
</evidence>
<evidence type="ECO:0000256" key="1">
    <source>
        <dbReference type="ARBA" id="ARBA00006049"/>
    </source>
</evidence>
<keyword evidence="4" id="KW-0677">Repeat</keyword>
<dbReference type="Pfam" id="PF00036">
    <property type="entry name" value="EF-hand_1"/>
    <property type="match status" value="1"/>
</dbReference>
<sequence>MGNQMRKHIPEKDFEYLEKHTDFQKPDIMEFYKEFMKINPDGNMKLEAFKEFLKGCYKESSSDFADNYFRAADRDKSGKIDFKEFLLFLNHECTADPVEKLNWVFDLFDIDGNGTIEKPEMIKIYKTVLALRKKRSKYDTTPEQIAEKMFEICDKNVDDKLTKVEFITTFMEDPVLYAIFCGTMTEEDEEDT</sequence>
<dbReference type="Pfam" id="PF13499">
    <property type="entry name" value="EF-hand_7"/>
    <property type="match status" value="1"/>
</dbReference>
<organism evidence="7 8">
    <name type="scientific">Mytilus galloprovincialis</name>
    <name type="common">Mediterranean mussel</name>
    <dbReference type="NCBI Taxonomy" id="29158"/>
    <lineage>
        <taxon>Eukaryota</taxon>
        <taxon>Metazoa</taxon>
        <taxon>Spiralia</taxon>
        <taxon>Lophotrochozoa</taxon>
        <taxon>Mollusca</taxon>
        <taxon>Bivalvia</taxon>
        <taxon>Autobranchia</taxon>
        <taxon>Pteriomorphia</taxon>
        <taxon>Mytilida</taxon>
        <taxon>Mytiloidea</taxon>
        <taxon>Mytilidae</taxon>
        <taxon>Mytilinae</taxon>
        <taxon>Mytilus</taxon>
    </lineage>
</organism>
<dbReference type="Proteomes" id="UP000266721">
    <property type="component" value="Unassembled WGS sequence"/>
</dbReference>
<evidence type="ECO:0000313" key="7">
    <source>
        <dbReference type="EMBL" id="OPL20288.1"/>
    </source>
</evidence>
<comment type="similarity">
    <text evidence="1">Belongs to the recoverin family.</text>
</comment>
<dbReference type="AlphaFoldDB" id="A0A3R5TKY1"/>
<dbReference type="PANTHER" id="PTHR23055:SF178">
    <property type="entry name" value="NEUROCALCIN HOMOLOG"/>
    <property type="match status" value="1"/>
</dbReference>
<dbReference type="PROSITE" id="PS50222">
    <property type="entry name" value="EF_HAND_2"/>
    <property type="match status" value="3"/>
</dbReference>
<keyword evidence="3" id="KW-0479">Metal-binding</keyword>
<dbReference type="InterPro" id="IPR018247">
    <property type="entry name" value="EF_Hand_1_Ca_BS"/>
</dbReference>
<name>A0A3R5TKY1_MYTGA</name>
<dbReference type="OrthoDB" id="191686at2759"/>
<dbReference type="SMART" id="SM00054">
    <property type="entry name" value="EFh"/>
    <property type="match status" value="3"/>
</dbReference>
<evidence type="ECO:0000256" key="4">
    <source>
        <dbReference type="ARBA" id="ARBA00022737"/>
    </source>
</evidence>
<keyword evidence="8" id="KW-1185">Reference proteome</keyword>
<dbReference type="InterPro" id="IPR002048">
    <property type="entry name" value="EF_hand_dom"/>
</dbReference>
<reference evidence="7 8" key="1">
    <citation type="journal article" date="2016" name="PLoS ONE">
        <title>A First Insight into the Genome of the Filter-Feeder Mussel Mytilus galloprovincialis.</title>
        <authorList>
            <person name="Murgarella M."/>
            <person name="Puiu D."/>
            <person name="Novoa B."/>
            <person name="Figueras A."/>
            <person name="Posada D."/>
            <person name="Canchaya C."/>
        </authorList>
    </citation>
    <scope>NUCLEOTIDE SEQUENCE [LARGE SCALE GENOMIC DNA]</scope>
    <source>
        <tissue evidence="7">Muscle</tissue>
    </source>
</reference>
<dbReference type="GO" id="GO:0005509">
    <property type="term" value="F:calcium ion binding"/>
    <property type="evidence" value="ECO:0007669"/>
    <property type="project" value="InterPro"/>
</dbReference>